<reference evidence="2" key="2">
    <citation type="submission" date="2020-09" db="EMBL/GenBank/DDBJ databases">
        <authorList>
            <person name="Sun Q."/>
            <person name="Ohkuma M."/>
        </authorList>
    </citation>
    <scope>NUCLEOTIDE SEQUENCE</scope>
    <source>
        <strain evidence="2">JCM 5069</strain>
    </source>
</reference>
<comment type="caution">
    <text evidence="2">The sequence shown here is derived from an EMBL/GenBank/DDBJ whole genome shotgun (WGS) entry which is preliminary data.</text>
</comment>
<dbReference type="GO" id="GO:0008168">
    <property type="term" value="F:methyltransferase activity"/>
    <property type="evidence" value="ECO:0007669"/>
    <property type="project" value="UniProtKB-KW"/>
</dbReference>
<feature type="compositionally biased region" description="Basic and acidic residues" evidence="1">
    <location>
        <begin position="15"/>
        <end position="26"/>
    </location>
</feature>
<dbReference type="EMBL" id="BNCD01000001">
    <property type="protein sequence ID" value="GHH70640.1"/>
    <property type="molecule type" value="Genomic_DNA"/>
</dbReference>
<proteinExistence type="predicted"/>
<evidence type="ECO:0000256" key="1">
    <source>
        <dbReference type="SAM" id="MobiDB-lite"/>
    </source>
</evidence>
<evidence type="ECO:0000313" key="3">
    <source>
        <dbReference type="Proteomes" id="UP000603708"/>
    </source>
</evidence>
<dbReference type="GO" id="GO:0032259">
    <property type="term" value="P:methylation"/>
    <property type="evidence" value="ECO:0007669"/>
    <property type="project" value="UniProtKB-KW"/>
</dbReference>
<dbReference type="Gene3D" id="3.40.50.150">
    <property type="entry name" value="Vaccinia Virus protein VP39"/>
    <property type="match status" value="1"/>
</dbReference>
<feature type="region of interest" description="Disordered" evidence="1">
    <location>
        <begin position="270"/>
        <end position="312"/>
    </location>
</feature>
<dbReference type="Proteomes" id="UP000603708">
    <property type="component" value="Unassembled WGS sequence"/>
</dbReference>
<keyword evidence="2" id="KW-0808">Transferase</keyword>
<reference evidence="2" key="1">
    <citation type="journal article" date="2014" name="Int. J. Syst. Evol. Microbiol.">
        <title>Complete genome sequence of Corynebacterium casei LMG S-19264T (=DSM 44701T), isolated from a smear-ripened cheese.</title>
        <authorList>
            <consortium name="US DOE Joint Genome Institute (JGI-PGF)"/>
            <person name="Walter F."/>
            <person name="Albersmeier A."/>
            <person name="Kalinowski J."/>
            <person name="Ruckert C."/>
        </authorList>
    </citation>
    <scope>NUCLEOTIDE SEQUENCE</scope>
    <source>
        <strain evidence="2">JCM 5069</strain>
    </source>
</reference>
<keyword evidence="2" id="KW-0489">Methyltransferase</keyword>
<sequence>MSTARGRLSPVRRQRLPERPSDRTPDRAANGTVDRTADTSGDRMADAAPDLVPDLATERISWSVGPVDPYADALRSGRGPLFLRRTDGWLLPLEVERWCARPDAADLSALRQCEGAVLDIGCGPGRLVAELAARGHRVLGIDVSEAAVAHTVRLGGQALRRSVFETLPGEGRWDTALLIDGNIGIGGDPGALIARVGALLGPGGLLLAEAAPVDVDERVQVRVDDGRGAAGTLFPWARVGTPALLRHAHRLGWRPVRQWVVDGRPFVALRPGADRPTASRTSSHSADSTKRPAVISSHRDRNPLPESVVAAS</sequence>
<keyword evidence="3" id="KW-1185">Reference proteome</keyword>
<gene>
    <name evidence="2" type="ORF">GCM10018793_04990</name>
</gene>
<feature type="region of interest" description="Disordered" evidence="1">
    <location>
        <begin position="1"/>
        <end position="47"/>
    </location>
</feature>
<dbReference type="InterPro" id="IPR029063">
    <property type="entry name" value="SAM-dependent_MTases_sf"/>
</dbReference>
<evidence type="ECO:0000313" key="2">
    <source>
        <dbReference type="EMBL" id="GHH70640.1"/>
    </source>
</evidence>
<dbReference type="Pfam" id="PF13489">
    <property type="entry name" value="Methyltransf_23"/>
    <property type="match status" value="1"/>
</dbReference>
<dbReference type="CDD" id="cd02440">
    <property type="entry name" value="AdoMet_MTases"/>
    <property type="match status" value="1"/>
</dbReference>
<dbReference type="AlphaFoldDB" id="A0A919FQH9"/>
<feature type="compositionally biased region" description="Basic and acidic residues" evidence="1">
    <location>
        <begin position="35"/>
        <end position="45"/>
    </location>
</feature>
<organism evidence="2 3">
    <name type="scientific">Streptomyces sulfonofaciens</name>
    <dbReference type="NCBI Taxonomy" id="68272"/>
    <lineage>
        <taxon>Bacteria</taxon>
        <taxon>Bacillati</taxon>
        <taxon>Actinomycetota</taxon>
        <taxon>Actinomycetes</taxon>
        <taxon>Kitasatosporales</taxon>
        <taxon>Streptomycetaceae</taxon>
        <taxon>Streptomyces</taxon>
    </lineage>
</organism>
<protein>
    <submittedName>
        <fullName evidence="2">Methyltransferase type 11</fullName>
    </submittedName>
</protein>
<name>A0A919FQH9_9ACTN</name>
<accession>A0A919FQH9</accession>
<dbReference type="SUPFAM" id="SSF53335">
    <property type="entry name" value="S-adenosyl-L-methionine-dependent methyltransferases"/>
    <property type="match status" value="1"/>
</dbReference>